<dbReference type="HOGENOM" id="CLU_098180_0_0_2"/>
<dbReference type="RefSeq" id="WP_048123153.1">
    <property type="nucleotide sequence ID" value="NZ_CP009520.1"/>
</dbReference>
<sequence length="247" mass="27748">MKPEKHNKMSSNLELDIVKNSFEWLSAQQIQSVKELSSTLSAHALWALPNPYITRLILEQDNNGSWNSSIRDTARACSALSTEGIVFMASARWLLARKKENSWNGDVYDTAYAIAALADMGTRDKDGCNWLSENYCPAWEQVGTTSLIITALKKQDNLAKTRTFETFIQEKARWILSKKEPDGGWKHISTSNLAIQALLLAGFKDEVEDSVHWLLENVHENGAWGNKDDDINATALTLSTLGLYRKN</sequence>
<evidence type="ECO:0000313" key="1">
    <source>
        <dbReference type="EMBL" id="AKB45622.1"/>
    </source>
</evidence>
<accession>A0A0E3Q9K4</accession>
<dbReference type="GeneID" id="24811892"/>
<keyword evidence="2" id="KW-1185">Reference proteome</keyword>
<organism evidence="1 2">
    <name type="scientific">Methanosarcina vacuolata Z-761</name>
    <dbReference type="NCBI Taxonomy" id="1434123"/>
    <lineage>
        <taxon>Archaea</taxon>
        <taxon>Methanobacteriati</taxon>
        <taxon>Methanobacteriota</taxon>
        <taxon>Stenosarchaea group</taxon>
        <taxon>Methanomicrobia</taxon>
        <taxon>Methanosarcinales</taxon>
        <taxon>Methanosarcinaceae</taxon>
        <taxon>Methanosarcina</taxon>
    </lineage>
</organism>
<evidence type="ECO:0008006" key="3">
    <source>
        <dbReference type="Google" id="ProtNLM"/>
    </source>
</evidence>
<dbReference type="KEGG" id="mvc:MSVAZ_3353"/>
<dbReference type="InterPro" id="IPR008930">
    <property type="entry name" value="Terpenoid_cyclase/PrenylTrfase"/>
</dbReference>
<evidence type="ECO:0000313" key="2">
    <source>
        <dbReference type="Proteomes" id="UP000033096"/>
    </source>
</evidence>
<protein>
    <recommendedName>
        <fullName evidence="3">Squalene cyclase C-terminal domain-containing protein</fullName>
    </recommendedName>
</protein>
<dbReference type="Gene3D" id="1.50.10.20">
    <property type="match status" value="1"/>
</dbReference>
<dbReference type="EMBL" id="CP009520">
    <property type="protein sequence ID" value="AKB45622.1"/>
    <property type="molecule type" value="Genomic_DNA"/>
</dbReference>
<dbReference type="AlphaFoldDB" id="A0A0E3Q9K4"/>
<name>A0A0E3Q9K4_9EURY</name>
<proteinExistence type="predicted"/>
<gene>
    <name evidence="1" type="ORF">MSVAZ_3353</name>
</gene>
<dbReference type="Proteomes" id="UP000033096">
    <property type="component" value="Chromosome"/>
</dbReference>
<reference evidence="1 2" key="1">
    <citation type="submission" date="2014-07" db="EMBL/GenBank/DDBJ databases">
        <title>Methanogenic archaea and the global carbon cycle.</title>
        <authorList>
            <person name="Henriksen J.R."/>
            <person name="Luke J."/>
            <person name="Reinhart S."/>
            <person name="Benedict M.N."/>
            <person name="Youngblut N.D."/>
            <person name="Metcalf M.E."/>
            <person name="Whitaker R.J."/>
            <person name="Metcalf W.W."/>
        </authorList>
    </citation>
    <scope>NUCLEOTIDE SEQUENCE [LARGE SCALE GENOMIC DNA]</scope>
    <source>
        <strain evidence="1 2">Z-761</strain>
    </source>
</reference>
<dbReference type="PATRIC" id="fig|1434123.4.peg.4115"/>
<dbReference type="SUPFAM" id="SSF48239">
    <property type="entry name" value="Terpenoid cyclases/Protein prenyltransferases"/>
    <property type="match status" value="1"/>
</dbReference>